<organism evidence="4 5">
    <name type="scientific">Emergomyces africanus</name>
    <dbReference type="NCBI Taxonomy" id="1955775"/>
    <lineage>
        <taxon>Eukaryota</taxon>
        <taxon>Fungi</taxon>
        <taxon>Dikarya</taxon>
        <taxon>Ascomycota</taxon>
        <taxon>Pezizomycotina</taxon>
        <taxon>Eurotiomycetes</taxon>
        <taxon>Eurotiomycetidae</taxon>
        <taxon>Onygenales</taxon>
        <taxon>Ajellomycetaceae</taxon>
        <taxon>Emergomyces</taxon>
    </lineage>
</organism>
<feature type="repeat" description="ANK" evidence="3">
    <location>
        <begin position="85"/>
        <end position="117"/>
    </location>
</feature>
<evidence type="ECO:0000313" key="5">
    <source>
        <dbReference type="Proteomes" id="UP000091918"/>
    </source>
</evidence>
<protein>
    <submittedName>
        <fullName evidence="4">Uncharacterized protein</fullName>
    </submittedName>
</protein>
<dbReference type="InterPro" id="IPR036770">
    <property type="entry name" value="Ankyrin_rpt-contain_sf"/>
</dbReference>
<dbReference type="SMART" id="SM00248">
    <property type="entry name" value="ANK"/>
    <property type="match status" value="7"/>
</dbReference>
<dbReference type="PROSITE" id="PS50088">
    <property type="entry name" value="ANK_REPEAT"/>
    <property type="match status" value="2"/>
</dbReference>
<dbReference type="Proteomes" id="UP000091918">
    <property type="component" value="Unassembled WGS sequence"/>
</dbReference>
<dbReference type="PROSITE" id="PS50297">
    <property type="entry name" value="ANK_REP_REGION"/>
    <property type="match status" value="1"/>
</dbReference>
<dbReference type="PRINTS" id="PR01415">
    <property type="entry name" value="ANKYRIN"/>
</dbReference>
<feature type="repeat" description="ANK" evidence="3">
    <location>
        <begin position="118"/>
        <end position="150"/>
    </location>
</feature>
<dbReference type="InterPro" id="IPR002110">
    <property type="entry name" value="Ankyrin_rpt"/>
</dbReference>
<keyword evidence="5" id="KW-1185">Reference proteome</keyword>
<comment type="caution">
    <text evidence="4">The sequence shown here is derived from an EMBL/GenBank/DDBJ whole genome shotgun (WGS) entry which is preliminary data.</text>
</comment>
<keyword evidence="2 3" id="KW-0040">ANK repeat</keyword>
<reference evidence="4 5" key="1">
    <citation type="submission" date="2015-07" db="EMBL/GenBank/DDBJ databases">
        <title>Emmonsia species relationships and genome sequence.</title>
        <authorList>
            <person name="Cuomo C.A."/>
            <person name="Schwartz I.S."/>
            <person name="Kenyon C."/>
            <person name="de Hoog G.S."/>
            <person name="Govender N.P."/>
            <person name="Botha A."/>
            <person name="Moreno L."/>
            <person name="de Vries M."/>
            <person name="Munoz J.F."/>
            <person name="Stielow J.B."/>
        </authorList>
    </citation>
    <scope>NUCLEOTIDE SEQUENCE [LARGE SCALE GENOMIC DNA]</scope>
    <source>
        <strain evidence="4 5">CBS 136260</strain>
    </source>
</reference>
<gene>
    <name evidence="4" type="ORF">ACJ72_07843</name>
</gene>
<dbReference type="PANTHER" id="PTHR24198:SF165">
    <property type="entry name" value="ANKYRIN REPEAT-CONTAINING PROTEIN-RELATED"/>
    <property type="match status" value="1"/>
</dbReference>
<accession>A0A1B7NM08</accession>
<dbReference type="STRING" id="1658172.A0A1B7NM08"/>
<dbReference type="SUPFAM" id="SSF48403">
    <property type="entry name" value="Ankyrin repeat"/>
    <property type="match status" value="1"/>
</dbReference>
<dbReference type="GO" id="GO:0005737">
    <property type="term" value="C:cytoplasm"/>
    <property type="evidence" value="ECO:0007669"/>
    <property type="project" value="TreeGrafter"/>
</dbReference>
<dbReference type="EMBL" id="LGUA01001985">
    <property type="protein sequence ID" value="OAX77854.1"/>
    <property type="molecule type" value="Genomic_DNA"/>
</dbReference>
<dbReference type="Pfam" id="PF12796">
    <property type="entry name" value="Ank_2"/>
    <property type="match status" value="1"/>
</dbReference>
<evidence type="ECO:0000256" key="2">
    <source>
        <dbReference type="ARBA" id="ARBA00023043"/>
    </source>
</evidence>
<dbReference type="AlphaFoldDB" id="A0A1B7NM08"/>
<sequence>MQFTHLPVEIHFSIAAYLQVNDVCSLICTSQFFKGTLASELRRRATTHVFKGVGSPLHWAAKHDKAKPAQALIDMGLPISQKNRKGQTALHLAAHHGSVNAAKVLIDRGIDIASLDHYNEDAVSVAAKQHEAGILQLLIDAGGDISARNKVDVRGRTPLLSAVSAYEARATDASKAKLDNTIRTLLRGGADPMGTDHYHHTPLVLALDRNCFSAVCLLLGAGAHFPPGANLADILDSAMRWSNEPMVKILVAIGTDIEQMFTSAIHRAKAPVVRYLVRAYPASEMSDETKNCGLEAAVRRRDVELAEVLISAGAKATTMVMEENKPMTLFRLAMKNRSAQMVKLLLDSGAKREIHIRGERSRRISSNPDRG</sequence>
<evidence type="ECO:0000313" key="4">
    <source>
        <dbReference type="EMBL" id="OAX77854.1"/>
    </source>
</evidence>
<name>A0A1B7NM08_9EURO</name>
<dbReference type="Gene3D" id="1.25.40.20">
    <property type="entry name" value="Ankyrin repeat-containing domain"/>
    <property type="match status" value="2"/>
</dbReference>
<dbReference type="OrthoDB" id="4187159at2759"/>
<dbReference type="PANTHER" id="PTHR24198">
    <property type="entry name" value="ANKYRIN REPEAT AND PROTEIN KINASE DOMAIN-CONTAINING PROTEIN"/>
    <property type="match status" value="1"/>
</dbReference>
<keyword evidence="1" id="KW-0677">Repeat</keyword>
<evidence type="ECO:0000256" key="1">
    <source>
        <dbReference type="ARBA" id="ARBA00022737"/>
    </source>
</evidence>
<proteinExistence type="predicted"/>
<evidence type="ECO:0000256" key="3">
    <source>
        <dbReference type="PROSITE-ProRule" id="PRU00023"/>
    </source>
</evidence>